<protein>
    <submittedName>
        <fullName evidence="3">DUF2782 domain-containing protein</fullName>
    </submittedName>
</protein>
<dbReference type="PROSITE" id="PS51257">
    <property type="entry name" value="PROKAR_LIPOPROTEIN"/>
    <property type="match status" value="1"/>
</dbReference>
<dbReference type="EMBL" id="JBANDL010000002">
    <property type="protein sequence ID" value="MEI2453318.1"/>
    <property type="molecule type" value="Genomic_DNA"/>
</dbReference>
<accession>A0AAU8MUA6</accession>
<evidence type="ECO:0000313" key="3">
    <source>
        <dbReference type="EMBL" id="XCO76704.1"/>
    </source>
</evidence>
<proteinExistence type="predicted"/>
<organism evidence="3">
    <name type="scientific">Lysobacter firmicutimachus</name>
    <dbReference type="NCBI Taxonomy" id="1792846"/>
    <lineage>
        <taxon>Bacteria</taxon>
        <taxon>Pseudomonadati</taxon>
        <taxon>Pseudomonadota</taxon>
        <taxon>Gammaproteobacteria</taxon>
        <taxon>Lysobacterales</taxon>
        <taxon>Lysobacteraceae</taxon>
        <taxon>Lysobacter</taxon>
    </lineage>
</organism>
<evidence type="ECO:0000313" key="4">
    <source>
        <dbReference type="Proteomes" id="UP001387215"/>
    </source>
</evidence>
<evidence type="ECO:0000313" key="2">
    <source>
        <dbReference type="EMBL" id="MEI2453318.1"/>
    </source>
</evidence>
<dbReference type="Gene3D" id="2.20.130.30">
    <property type="entry name" value="Protein of unknown function DUF2782"/>
    <property type="match status" value="1"/>
</dbReference>
<dbReference type="RefSeq" id="WP_064746562.1">
    <property type="nucleotide sequence ID" value="NZ_CP159925.1"/>
</dbReference>
<keyword evidence="4" id="KW-1185">Reference proteome</keyword>
<evidence type="ECO:0000256" key="1">
    <source>
        <dbReference type="SAM" id="SignalP"/>
    </source>
</evidence>
<dbReference type="Proteomes" id="UP001387215">
    <property type="component" value="Unassembled WGS sequence"/>
</dbReference>
<keyword evidence="1" id="KW-0732">Signal</keyword>
<dbReference type="InterPro" id="IPR021357">
    <property type="entry name" value="DUF2782"/>
</dbReference>
<reference evidence="3" key="2">
    <citation type="submission" date="2024-06" db="EMBL/GenBank/DDBJ databases">
        <authorList>
            <person name="Li S."/>
        </authorList>
    </citation>
    <scope>NUCLEOTIDE SEQUENCE</scope>
    <source>
        <strain evidence="3">SR10</strain>
    </source>
</reference>
<gene>
    <name evidence="3" type="ORF">ABU614_07960</name>
    <name evidence="2" type="ORF">V2J18_01360</name>
</gene>
<reference evidence="2 4" key="1">
    <citation type="submission" date="2024-02" db="EMBL/GenBank/DDBJ databases">
        <title>Lysobacter Genome Sequencing and Mining.</title>
        <authorList>
            <person name="Bierman J."/>
            <person name="Walker M.C."/>
        </authorList>
    </citation>
    <scope>NUCLEOTIDE SEQUENCE [LARGE SCALE GENOMIC DNA]</scope>
    <source>
        <strain evidence="2 4">PB6250</strain>
    </source>
</reference>
<sequence>MRAPHATPAATFAPAPPRFAAIALLALALSGCASTGAAADDPTAGLSNAEIRTRTVENGDVLEEYRVAGQLRAVKVTPARGPVYYLVDENGDGRLDSSKGEGTVSPVYFKLFSW</sequence>
<dbReference type="EMBL" id="CP159925">
    <property type="protein sequence ID" value="XCO76704.1"/>
    <property type="molecule type" value="Genomic_DNA"/>
</dbReference>
<feature type="chain" id="PRO_5043437259" evidence="1">
    <location>
        <begin position="40"/>
        <end position="114"/>
    </location>
</feature>
<name>A0AAU8MUA6_9GAMM</name>
<dbReference type="AlphaFoldDB" id="A0AAU8MUA6"/>
<feature type="signal peptide" evidence="1">
    <location>
        <begin position="1"/>
        <end position="39"/>
    </location>
</feature>
<dbReference type="Pfam" id="PF11191">
    <property type="entry name" value="DUF2782"/>
    <property type="match status" value="1"/>
</dbReference>